<evidence type="ECO:0000313" key="1">
    <source>
        <dbReference type="EMBL" id="KKN32055.1"/>
    </source>
</evidence>
<dbReference type="EMBL" id="LAZR01002280">
    <property type="protein sequence ID" value="KKN32055.1"/>
    <property type="molecule type" value="Genomic_DNA"/>
</dbReference>
<name>A0A0F9PJQ3_9ZZZZ</name>
<accession>A0A0F9PJQ3</accession>
<comment type="caution">
    <text evidence="1">The sequence shown here is derived from an EMBL/GenBank/DDBJ whole genome shotgun (WGS) entry which is preliminary data.</text>
</comment>
<organism evidence="1">
    <name type="scientific">marine sediment metagenome</name>
    <dbReference type="NCBI Taxonomy" id="412755"/>
    <lineage>
        <taxon>unclassified sequences</taxon>
        <taxon>metagenomes</taxon>
        <taxon>ecological metagenomes</taxon>
    </lineage>
</organism>
<reference evidence="1" key="1">
    <citation type="journal article" date="2015" name="Nature">
        <title>Complex archaea that bridge the gap between prokaryotes and eukaryotes.</title>
        <authorList>
            <person name="Spang A."/>
            <person name="Saw J.H."/>
            <person name="Jorgensen S.L."/>
            <person name="Zaremba-Niedzwiedzka K."/>
            <person name="Martijn J."/>
            <person name="Lind A.E."/>
            <person name="van Eijk R."/>
            <person name="Schleper C."/>
            <person name="Guy L."/>
            <person name="Ettema T.J."/>
        </authorList>
    </citation>
    <scope>NUCLEOTIDE SEQUENCE</scope>
</reference>
<protein>
    <submittedName>
        <fullName evidence="1">Uncharacterized protein</fullName>
    </submittedName>
</protein>
<proteinExistence type="predicted"/>
<dbReference type="AlphaFoldDB" id="A0A0F9PJQ3"/>
<gene>
    <name evidence="1" type="ORF">LCGC14_0817790</name>
</gene>
<sequence length="148" mass="16674">MVEFGRQFGDMFKSVYDSDNNGVIGSSGVGVVTWINRGNLASFDWILSDFTIDVSWHDLDLSAIIPASTKLVGFRVWQRTTTVAVIFELRTKGNADYHNRSVNSSNAAFLDIHSDMWVVPDSNLLVEYRVSGPTDWTFLNVLIFGWFV</sequence>